<evidence type="ECO:0000256" key="2">
    <source>
        <dbReference type="ARBA" id="ARBA00022692"/>
    </source>
</evidence>
<evidence type="ECO:0000256" key="4">
    <source>
        <dbReference type="ARBA" id="ARBA00023136"/>
    </source>
</evidence>
<dbReference type="EMBL" id="CP060712">
    <property type="protein sequence ID" value="QNN48689.1"/>
    <property type="molecule type" value="Genomic_DNA"/>
</dbReference>
<keyword evidence="3 5" id="KW-1133">Transmembrane helix</keyword>
<dbReference type="Pfam" id="PF02656">
    <property type="entry name" value="DUF202"/>
    <property type="match status" value="1"/>
</dbReference>
<dbReference type="Proteomes" id="UP000515976">
    <property type="component" value="Chromosome"/>
</dbReference>
<evidence type="ECO:0000313" key="8">
    <source>
        <dbReference type="Proteomes" id="UP000515976"/>
    </source>
</evidence>
<sequence length="133" mass="14187">MALRDDGHVSESRRRWPRQVYDHGSDPDPRFSLANERTFLAWARTGLALLAGAAALDALDLPLHHVVQSLLAALLALAGMLTAGSAWWNWARTERAMREDAALPGNPAMVVVVAAAGVVGLVLGIASITRALT</sequence>
<gene>
    <name evidence="7" type="ORF">H9L10_10275</name>
</gene>
<evidence type="ECO:0000313" key="7">
    <source>
        <dbReference type="EMBL" id="QNN48689.1"/>
    </source>
</evidence>
<dbReference type="InterPro" id="IPR003807">
    <property type="entry name" value="DUF202"/>
</dbReference>
<protein>
    <submittedName>
        <fullName evidence="7">DUF202 domain-containing protein</fullName>
    </submittedName>
</protein>
<feature type="transmembrane region" description="Helical" evidence="5">
    <location>
        <begin position="39"/>
        <end position="59"/>
    </location>
</feature>
<evidence type="ECO:0000256" key="1">
    <source>
        <dbReference type="ARBA" id="ARBA00004127"/>
    </source>
</evidence>
<proteinExistence type="predicted"/>
<dbReference type="GO" id="GO:0012505">
    <property type="term" value="C:endomembrane system"/>
    <property type="evidence" value="ECO:0007669"/>
    <property type="project" value="UniProtKB-SubCell"/>
</dbReference>
<keyword evidence="2 5" id="KW-0812">Transmembrane</keyword>
<evidence type="ECO:0000256" key="5">
    <source>
        <dbReference type="SAM" id="Phobius"/>
    </source>
</evidence>
<keyword evidence="8" id="KW-1185">Reference proteome</keyword>
<reference evidence="7 8" key="1">
    <citation type="submission" date="2020-08" db="EMBL/GenBank/DDBJ databases">
        <title>Genome sequence of Phycicoccus endophyticus JCM 31784T.</title>
        <authorList>
            <person name="Hyun D.-W."/>
            <person name="Bae J.-W."/>
        </authorList>
    </citation>
    <scope>NUCLEOTIDE SEQUENCE [LARGE SCALE GENOMIC DNA]</scope>
    <source>
        <strain evidence="7 8">JCM 31784</strain>
    </source>
</reference>
<feature type="transmembrane region" description="Helical" evidence="5">
    <location>
        <begin position="66"/>
        <end position="88"/>
    </location>
</feature>
<dbReference type="AlphaFoldDB" id="A0A7G9QZB4"/>
<comment type="subcellular location">
    <subcellularLocation>
        <location evidence="1">Endomembrane system</location>
        <topology evidence="1">Multi-pass membrane protein</topology>
    </subcellularLocation>
</comment>
<evidence type="ECO:0000256" key="3">
    <source>
        <dbReference type="ARBA" id="ARBA00022989"/>
    </source>
</evidence>
<organism evidence="7 8">
    <name type="scientific">Phycicoccus endophyticus</name>
    <dbReference type="NCBI Taxonomy" id="1690220"/>
    <lineage>
        <taxon>Bacteria</taxon>
        <taxon>Bacillati</taxon>
        <taxon>Actinomycetota</taxon>
        <taxon>Actinomycetes</taxon>
        <taxon>Micrococcales</taxon>
        <taxon>Intrasporangiaceae</taxon>
        <taxon>Phycicoccus</taxon>
    </lineage>
</organism>
<accession>A0A7G9QZB4</accession>
<name>A0A7G9QZB4_9MICO</name>
<keyword evidence="4 5" id="KW-0472">Membrane</keyword>
<feature type="transmembrane region" description="Helical" evidence="5">
    <location>
        <begin position="108"/>
        <end position="128"/>
    </location>
</feature>
<feature type="domain" description="DUF202" evidence="6">
    <location>
        <begin position="30"/>
        <end position="96"/>
    </location>
</feature>
<dbReference type="KEGG" id="pei:H9L10_10275"/>
<evidence type="ECO:0000259" key="6">
    <source>
        <dbReference type="Pfam" id="PF02656"/>
    </source>
</evidence>